<evidence type="ECO:0000313" key="1">
    <source>
        <dbReference type="EMBL" id="MFD1184408.1"/>
    </source>
</evidence>
<gene>
    <name evidence="1" type="ORF">ACFQ2Z_24065</name>
</gene>
<dbReference type="RefSeq" id="WP_240271658.1">
    <property type="nucleotide sequence ID" value="NZ_JAKSXN010000102.1"/>
</dbReference>
<evidence type="ECO:0000313" key="2">
    <source>
        <dbReference type="Proteomes" id="UP001597211"/>
    </source>
</evidence>
<organism evidence="1 2">
    <name type="scientific">Paenibacillus timonensis</name>
    <dbReference type="NCBI Taxonomy" id="225915"/>
    <lineage>
        <taxon>Bacteria</taxon>
        <taxon>Bacillati</taxon>
        <taxon>Bacillota</taxon>
        <taxon>Bacilli</taxon>
        <taxon>Bacillales</taxon>
        <taxon>Paenibacillaceae</taxon>
        <taxon>Paenibacillus</taxon>
    </lineage>
</organism>
<protein>
    <submittedName>
        <fullName evidence="1">Uncharacterized protein</fullName>
    </submittedName>
</protein>
<proteinExistence type="predicted"/>
<dbReference type="Proteomes" id="UP001597211">
    <property type="component" value="Unassembled WGS sequence"/>
</dbReference>
<accession>A0ABW3SHW6</accession>
<name>A0ABW3SHW6_9BACL</name>
<dbReference type="EMBL" id="JBHTKZ010000091">
    <property type="protein sequence ID" value="MFD1184408.1"/>
    <property type="molecule type" value="Genomic_DNA"/>
</dbReference>
<sequence>MFLVATGDENNKDDLNETVNYMMQWIENSDIFEYGDFPISGMCNMPNPGGAFDKALGIAQQQIYLPLKVRSK</sequence>
<reference evidence="2" key="1">
    <citation type="journal article" date="2019" name="Int. J. Syst. Evol. Microbiol.">
        <title>The Global Catalogue of Microorganisms (GCM) 10K type strain sequencing project: providing services to taxonomists for standard genome sequencing and annotation.</title>
        <authorList>
            <consortium name="The Broad Institute Genomics Platform"/>
            <consortium name="The Broad Institute Genome Sequencing Center for Infectious Disease"/>
            <person name="Wu L."/>
            <person name="Ma J."/>
        </authorList>
    </citation>
    <scope>NUCLEOTIDE SEQUENCE [LARGE SCALE GENOMIC DNA]</scope>
    <source>
        <strain evidence="2">CCUG 48216</strain>
    </source>
</reference>
<keyword evidence="2" id="KW-1185">Reference proteome</keyword>
<comment type="caution">
    <text evidence="1">The sequence shown here is derived from an EMBL/GenBank/DDBJ whole genome shotgun (WGS) entry which is preliminary data.</text>
</comment>